<dbReference type="GO" id="GO:0006890">
    <property type="term" value="P:retrograde vesicle-mediated transport, Golgi to endoplasmic reticulum"/>
    <property type="evidence" value="ECO:0007669"/>
    <property type="project" value="TreeGrafter"/>
</dbReference>
<dbReference type="Pfam" id="PF08690">
    <property type="entry name" value="GET2"/>
    <property type="match status" value="1"/>
</dbReference>
<feature type="compositionally biased region" description="Polar residues" evidence="4">
    <location>
        <begin position="77"/>
        <end position="86"/>
    </location>
</feature>
<keyword evidence="1" id="KW-0812">Transmembrane</keyword>
<evidence type="ECO:0008006" key="7">
    <source>
        <dbReference type="Google" id="ProtNLM"/>
    </source>
</evidence>
<keyword evidence="3" id="KW-0472">Membrane</keyword>
<comment type="caution">
    <text evidence="5">The sequence shown here is derived from an EMBL/GenBank/DDBJ whole genome shotgun (WGS) entry which is preliminary data.</text>
</comment>
<dbReference type="PANTHER" id="PTHR28263:SF1">
    <property type="entry name" value="GOLGI TO ER TRAFFIC PROTEIN 2"/>
    <property type="match status" value="1"/>
</dbReference>
<evidence type="ECO:0000313" key="5">
    <source>
        <dbReference type="EMBL" id="KAK5958627.1"/>
    </source>
</evidence>
<feature type="compositionally biased region" description="Basic and acidic residues" evidence="4">
    <location>
        <begin position="18"/>
        <end position="34"/>
    </location>
</feature>
<dbReference type="EMBL" id="JAKLMC020000001">
    <property type="protein sequence ID" value="KAK5958627.1"/>
    <property type="molecule type" value="Genomic_DNA"/>
</dbReference>
<protein>
    <recommendedName>
        <fullName evidence="7">GET complex, subunit GET2</fullName>
    </recommendedName>
</protein>
<organism evidence="5 6">
    <name type="scientific">Knufia fluminis</name>
    <dbReference type="NCBI Taxonomy" id="191047"/>
    <lineage>
        <taxon>Eukaryota</taxon>
        <taxon>Fungi</taxon>
        <taxon>Dikarya</taxon>
        <taxon>Ascomycota</taxon>
        <taxon>Pezizomycotina</taxon>
        <taxon>Eurotiomycetes</taxon>
        <taxon>Chaetothyriomycetidae</taxon>
        <taxon>Chaetothyriales</taxon>
        <taxon>Trichomeriaceae</taxon>
        <taxon>Knufia</taxon>
    </lineage>
</organism>
<gene>
    <name evidence="5" type="ORF">OHC33_000470</name>
</gene>
<feature type="compositionally biased region" description="Polar residues" evidence="4">
    <location>
        <begin position="36"/>
        <end position="69"/>
    </location>
</feature>
<feature type="region of interest" description="Disordered" evidence="4">
    <location>
        <begin position="1"/>
        <end position="86"/>
    </location>
</feature>
<reference evidence="5 6" key="1">
    <citation type="submission" date="2022-12" db="EMBL/GenBank/DDBJ databases">
        <title>Genomic features and morphological characterization of a novel Knufia sp. strain isolated from spacecraft assembly facility.</title>
        <authorList>
            <person name="Teixeira M."/>
            <person name="Chander A.M."/>
            <person name="Stajich J.E."/>
            <person name="Venkateswaran K."/>
        </authorList>
    </citation>
    <scope>NUCLEOTIDE SEQUENCE [LARGE SCALE GENOMIC DNA]</scope>
    <source>
        <strain evidence="5 6">FJI-L2-BK-P2</strain>
    </source>
</reference>
<evidence type="ECO:0000256" key="4">
    <source>
        <dbReference type="SAM" id="MobiDB-lite"/>
    </source>
</evidence>
<keyword evidence="6" id="KW-1185">Reference proteome</keyword>
<dbReference type="AlphaFoldDB" id="A0AAN8ISX6"/>
<keyword evidence="2" id="KW-1133">Transmembrane helix</keyword>
<evidence type="ECO:0000256" key="2">
    <source>
        <dbReference type="ARBA" id="ARBA00022989"/>
    </source>
</evidence>
<accession>A0AAN8ISX6</accession>
<dbReference type="InterPro" id="IPR028143">
    <property type="entry name" value="Get2/sif1"/>
</dbReference>
<name>A0AAN8ISX6_9EURO</name>
<sequence length="285" mass="31169">MSEETETPQQRQARIRQQKREAKIKASAQDRLDKITQLSGRTPETMRGQSPAQPTSIQASPTPARNSSAPDPDVVDPTSSMFGQTNDPEQMRMQEEYMRTLLSGVQQGQAGQGQQAGMPGEEDPMMKMMQAMLGNMSGDPNAPAPEGMPFSADDISKMTGIPSFFTSMFLGGKQQAPPTPAEISRERTWKILRTILSVLIGLYTVFTIDKSVETFGQNPPTPATAQNPFLIFLMGELLVNGARIVLSGRPASQSGLKAWIQSGREVGRDGAILLFMLGAYSWWKT</sequence>
<dbReference type="Proteomes" id="UP001316803">
    <property type="component" value="Unassembled WGS sequence"/>
</dbReference>
<evidence type="ECO:0000256" key="3">
    <source>
        <dbReference type="ARBA" id="ARBA00023136"/>
    </source>
</evidence>
<dbReference type="PANTHER" id="PTHR28263">
    <property type="entry name" value="GOLGI TO ER TRAFFIC PROTEIN 2"/>
    <property type="match status" value="1"/>
</dbReference>
<proteinExistence type="predicted"/>
<evidence type="ECO:0000256" key="1">
    <source>
        <dbReference type="ARBA" id="ARBA00022692"/>
    </source>
</evidence>
<evidence type="ECO:0000313" key="6">
    <source>
        <dbReference type="Proteomes" id="UP001316803"/>
    </source>
</evidence>